<evidence type="ECO:0000313" key="2">
    <source>
        <dbReference type="EMBL" id="GGF88089.1"/>
    </source>
</evidence>
<keyword evidence="1" id="KW-0472">Membrane</keyword>
<dbReference type="RefSeq" id="WP_117001231.1">
    <property type="nucleotide sequence ID" value="NZ_BMJS01000001.1"/>
</dbReference>
<comment type="caution">
    <text evidence="2">The sequence shown here is derived from an EMBL/GenBank/DDBJ whole genome shotgun (WGS) entry which is preliminary data.</text>
</comment>
<organism evidence="2 3">
    <name type="scientific">Cysteiniphilum litorale</name>
    <dbReference type="NCBI Taxonomy" id="2056700"/>
    <lineage>
        <taxon>Bacteria</taxon>
        <taxon>Pseudomonadati</taxon>
        <taxon>Pseudomonadota</taxon>
        <taxon>Gammaproteobacteria</taxon>
        <taxon>Thiotrichales</taxon>
        <taxon>Fastidiosibacteraceae</taxon>
        <taxon>Cysteiniphilum</taxon>
    </lineage>
</organism>
<gene>
    <name evidence="2" type="ORF">GCM10010995_01640</name>
</gene>
<protein>
    <submittedName>
        <fullName evidence="2">Uncharacterized protein</fullName>
    </submittedName>
</protein>
<dbReference type="OrthoDB" id="5625941at2"/>
<feature type="transmembrane region" description="Helical" evidence="1">
    <location>
        <begin position="9"/>
        <end position="27"/>
    </location>
</feature>
<evidence type="ECO:0000313" key="3">
    <source>
        <dbReference type="Proteomes" id="UP000636949"/>
    </source>
</evidence>
<feature type="transmembrane region" description="Helical" evidence="1">
    <location>
        <begin position="33"/>
        <end position="54"/>
    </location>
</feature>
<name>A0A8J2Z286_9GAMM</name>
<dbReference type="EMBL" id="BMJS01000001">
    <property type="protein sequence ID" value="GGF88089.1"/>
    <property type="molecule type" value="Genomic_DNA"/>
</dbReference>
<reference evidence="2" key="2">
    <citation type="submission" date="2020-09" db="EMBL/GenBank/DDBJ databases">
        <authorList>
            <person name="Sun Q."/>
            <person name="Zhou Y."/>
        </authorList>
    </citation>
    <scope>NUCLEOTIDE SEQUENCE</scope>
    <source>
        <strain evidence="2">CGMCC 1.15758</strain>
    </source>
</reference>
<reference evidence="2" key="1">
    <citation type="journal article" date="2014" name="Int. J. Syst. Evol. Microbiol.">
        <title>Complete genome sequence of Corynebacterium casei LMG S-19264T (=DSM 44701T), isolated from a smear-ripened cheese.</title>
        <authorList>
            <consortium name="US DOE Joint Genome Institute (JGI-PGF)"/>
            <person name="Walter F."/>
            <person name="Albersmeier A."/>
            <person name="Kalinowski J."/>
            <person name="Ruckert C."/>
        </authorList>
    </citation>
    <scope>NUCLEOTIDE SEQUENCE</scope>
    <source>
        <strain evidence="2">CGMCC 1.15758</strain>
    </source>
</reference>
<keyword evidence="1" id="KW-1133">Transmembrane helix</keyword>
<sequence>MRVIFKKTLLIVIVIILFALALLGAILPIIPGFIFFFAGVIVLSWLVPPVRRWLHKLLHRFPRLEKHVLKAEDKLKKWFGHS</sequence>
<evidence type="ECO:0000256" key="1">
    <source>
        <dbReference type="SAM" id="Phobius"/>
    </source>
</evidence>
<dbReference type="AlphaFoldDB" id="A0A8J2Z286"/>
<dbReference type="Proteomes" id="UP000636949">
    <property type="component" value="Unassembled WGS sequence"/>
</dbReference>
<accession>A0A8J2Z286</accession>
<keyword evidence="3" id="KW-1185">Reference proteome</keyword>
<proteinExistence type="predicted"/>
<keyword evidence="1" id="KW-0812">Transmembrane</keyword>